<name>A0A5P1EHZ9_ASPOF</name>
<keyword evidence="5" id="KW-1185">Reference proteome</keyword>
<dbReference type="InterPro" id="IPR051992">
    <property type="entry name" value="OxStress_Response_Reg"/>
</dbReference>
<feature type="region of interest" description="Disordered" evidence="3">
    <location>
        <begin position="103"/>
        <end position="123"/>
    </location>
</feature>
<feature type="region of interest" description="Disordered" evidence="3">
    <location>
        <begin position="151"/>
        <end position="174"/>
    </location>
</feature>
<dbReference type="Gramene" id="ONK65373">
    <property type="protein sequence ID" value="ONK65373"/>
    <property type="gene ID" value="A4U43_C07F36440"/>
</dbReference>
<proteinExistence type="predicted"/>
<dbReference type="PANTHER" id="PTHR33172">
    <property type="entry name" value="OS08G0516900 PROTEIN"/>
    <property type="match status" value="1"/>
</dbReference>
<dbReference type="PANTHER" id="PTHR33172:SF96">
    <property type="entry name" value="PROTEIN OXIDATIVE STRESS 3 LIKE 3"/>
    <property type="match status" value="1"/>
</dbReference>
<dbReference type="GO" id="GO:0006950">
    <property type="term" value="P:response to stress"/>
    <property type="evidence" value="ECO:0007669"/>
    <property type="project" value="UniProtKB-ARBA"/>
</dbReference>
<dbReference type="EMBL" id="CM007387">
    <property type="protein sequence ID" value="ONK65373.1"/>
    <property type="molecule type" value="Genomic_DNA"/>
</dbReference>
<evidence type="ECO:0000256" key="2">
    <source>
        <dbReference type="ARBA" id="ARBA00023242"/>
    </source>
</evidence>
<comment type="subcellular location">
    <subcellularLocation>
        <location evidence="1">Nucleus</location>
    </subcellularLocation>
</comment>
<feature type="compositionally biased region" description="Low complexity" evidence="3">
    <location>
        <begin position="163"/>
        <end position="174"/>
    </location>
</feature>
<sequence length="198" mass="21392">MPIALERGGEIERLGFDREIRCSPIYDSPAISGDMKGLRSPPEIKAAAAAAWRGISSFYNGKSKSFASLSDAMLSCSSIKDLGKQENAYTRKRRNLLASTNFHLKSSPHPLKGNGGAISKRAPSNGRSMQALAMAMSNNSSIEEDHKQQYHLLPPLHPPGKTSAAGSSLVRSSSPQYCSFPMRSFSLTDLQAMTNSKS</sequence>
<evidence type="ECO:0000256" key="3">
    <source>
        <dbReference type="SAM" id="MobiDB-lite"/>
    </source>
</evidence>
<dbReference type="Proteomes" id="UP000243459">
    <property type="component" value="Chromosome 7"/>
</dbReference>
<gene>
    <name evidence="4" type="ORF">A4U43_C07F36440</name>
</gene>
<reference evidence="5" key="1">
    <citation type="journal article" date="2017" name="Nat. Commun.">
        <title>The asparagus genome sheds light on the origin and evolution of a young Y chromosome.</title>
        <authorList>
            <person name="Harkess A."/>
            <person name="Zhou J."/>
            <person name="Xu C."/>
            <person name="Bowers J.E."/>
            <person name="Van der Hulst R."/>
            <person name="Ayyampalayam S."/>
            <person name="Mercati F."/>
            <person name="Riccardi P."/>
            <person name="McKain M.R."/>
            <person name="Kakrana A."/>
            <person name="Tang H."/>
            <person name="Ray J."/>
            <person name="Groenendijk J."/>
            <person name="Arikit S."/>
            <person name="Mathioni S.M."/>
            <person name="Nakano M."/>
            <person name="Shan H."/>
            <person name="Telgmann-Rauber A."/>
            <person name="Kanno A."/>
            <person name="Yue Z."/>
            <person name="Chen H."/>
            <person name="Li W."/>
            <person name="Chen Y."/>
            <person name="Xu X."/>
            <person name="Zhang Y."/>
            <person name="Luo S."/>
            <person name="Chen H."/>
            <person name="Gao J."/>
            <person name="Mao Z."/>
            <person name="Pires J.C."/>
            <person name="Luo M."/>
            <person name="Kudrna D."/>
            <person name="Wing R.A."/>
            <person name="Meyers B.C."/>
            <person name="Yi K."/>
            <person name="Kong H."/>
            <person name="Lavrijsen P."/>
            <person name="Sunseri F."/>
            <person name="Falavigna A."/>
            <person name="Ye Y."/>
            <person name="Leebens-Mack J.H."/>
            <person name="Chen G."/>
        </authorList>
    </citation>
    <scope>NUCLEOTIDE SEQUENCE [LARGE SCALE GENOMIC DNA]</scope>
    <source>
        <strain evidence="5">cv. DH0086</strain>
    </source>
</reference>
<dbReference type="GO" id="GO:0005634">
    <property type="term" value="C:nucleus"/>
    <property type="evidence" value="ECO:0007669"/>
    <property type="project" value="UniProtKB-SubCell"/>
</dbReference>
<evidence type="ECO:0000313" key="5">
    <source>
        <dbReference type="Proteomes" id="UP000243459"/>
    </source>
</evidence>
<evidence type="ECO:0000313" key="4">
    <source>
        <dbReference type="EMBL" id="ONK65373.1"/>
    </source>
</evidence>
<keyword evidence="2" id="KW-0539">Nucleus</keyword>
<evidence type="ECO:0000256" key="1">
    <source>
        <dbReference type="ARBA" id="ARBA00004123"/>
    </source>
</evidence>
<dbReference type="OMA" id="YETSQDT"/>
<dbReference type="AlphaFoldDB" id="A0A5P1EHZ9"/>
<protein>
    <submittedName>
        <fullName evidence="4">Uncharacterized protein</fullName>
    </submittedName>
</protein>
<organism evidence="4 5">
    <name type="scientific">Asparagus officinalis</name>
    <name type="common">Garden asparagus</name>
    <dbReference type="NCBI Taxonomy" id="4686"/>
    <lineage>
        <taxon>Eukaryota</taxon>
        <taxon>Viridiplantae</taxon>
        <taxon>Streptophyta</taxon>
        <taxon>Embryophyta</taxon>
        <taxon>Tracheophyta</taxon>
        <taxon>Spermatophyta</taxon>
        <taxon>Magnoliopsida</taxon>
        <taxon>Liliopsida</taxon>
        <taxon>Asparagales</taxon>
        <taxon>Asparagaceae</taxon>
        <taxon>Asparagoideae</taxon>
        <taxon>Asparagus</taxon>
    </lineage>
</organism>
<accession>A0A5P1EHZ9</accession>